<dbReference type="FunFam" id="3.30.260.10:FF:000017">
    <property type="entry name" value="T-complex protein 1 subunit zeta"/>
    <property type="match status" value="1"/>
</dbReference>
<evidence type="ECO:0000256" key="4">
    <source>
        <dbReference type="ARBA" id="ARBA00022741"/>
    </source>
</evidence>
<dbReference type="PROSITE" id="PS00995">
    <property type="entry name" value="TCP1_3"/>
    <property type="match status" value="1"/>
</dbReference>
<dbReference type="InterPro" id="IPR002194">
    <property type="entry name" value="Chaperonin_TCP-1_CS"/>
</dbReference>
<dbReference type="Proteomes" id="UP000050795">
    <property type="component" value="Unassembled WGS sequence"/>
</dbReference>
<dbReference type="FunFam" id="1.10.560.10:FF:000058">
    <property type="entry name" value="T-complex protein 1 subunit zeta"/>
    <property type="match status" value="1"/>
</dbReference>
<dbReference type="SUPFAM" id="SSF48592">
    <property type="entry name" value="GroEL equatorial domain-like"/>
    <property type="match status" value="1"/>
</dbReference>
<dbReference type="PROSITE" id="PS00750">
    <property type="entry name" value="TCP1_1"/>
    <property type="match status" value="1"/>
</dbReference>
<dbReference type="GO" id="GO:0005737">
    <property type="term" value="C:cytoplasm"/>
    <property type="evidence" value="ECO:0007669"/>
    <property type="project" value="UniProtKB-SubCell"/>
</dbReference>
<accession>A0AA85JKM9</accession>
<dbReference type="GO" id="GO:0051082">
    <property type="term" value="F:unfolded protein binding"/>
    <property type="evidence" value="ECO:0007669"/>
    <property type="project" value="InterPro"/>
</dbReference>
<keyword evidence="3" id="KW-0963">Cytoplasm</keyword>
<evidence type="ECO:0000256" key="3">
    <source>
        <dbReference type="ARBA" id="ARBA00022490"/>
    </source>
</evidence>
<dbReference type="SUPFAM" id="SSF54849">
    <property type="entry name" value="GroEL-intermediate domain like"/>
    <property type="match status" value="1"/>
</dbReference>
<comment type="subcellular location">
    <subcellularLocation>
        <location evidence="1">Cytoplasm</location>
    </subcellularLocation>
</comment>
<evidence type="ECO:0000313" key="9">
    <source>
        <dbReference type="WBParaSite" id="TREG1_36770.1"/>
    </source>
</evidence>
<dbReference type="FunFam" id="1.10.560.10:FF:000038">
    <property type="entry name" value="Chaperonin containing TCP1 subunit 6B"/>
    <property type="match status" value="1"/>
</dbReference>
<dbReference type="Gene3D" id="3.30.260.10">
    <property type="entry name" value="TCP-1-like chaperonin intermediate domain"/>
    <property type="match status" value="1"/>
</dbReference>
<dbReference type="InterPro" id="IPR027409">
    <property type="entry name" value="GroEL-like_apical_dom_sf"/>
</dbReference>
<dbReference type="Pfam" id="PF00118">
    <property type="entry name" value="Cpn60_TCP1"/>
    <property type="match status" value="1"/>
</dbReference>
<proteinExistence type="inferred from homology"/>
<dbReference type="Gene3D" id="1.10.560.10">
    <property type="entry name" value="GroEL-like equatorial domain"/>
    <property type="match status" value="1"/>
</dbReference>
<sequence>MASISILNPKAEFAKSQHAFSINLAAARGLYDVLKTNLGPKGTMKMLVSGAGDIKITKDGNVLLHEMQIQHPTASLIARVATAQDDMTGDGTTSNVLLIAELLKQADVHTSEGLHPRFITEGFDMARNKCLEILPKCQISCFSDPASPGTLNRGILEAVARTSLNTKVHSDLANLLTEHVVDAILSIRSASEPLDLHRIELMQMQHKTDMDSILVKGIVLDHGGRHPDMPKRITNAFILTCNVSFEYEKTEVNSGFFYKTAEERASLVKSEREFIDMRVQKVIELKRKVCDKEGGGDSKPGFVIINQKGIDPFSLDAFAREGILALRRAKRRNMERITLACGGYALNSVEEMTPDCLGYAGLVYETTLGEEKYTFVEECKEPRSVTLLMRGPNKHTLNQIKDAVNDGLRAIKNTLEDECVIPGAGAFELVAYRELVKFVQTVKGRARLGVQAFADALLVIPKVLARNAGHDAQETMVKLLEESAKAEARCHGISPMDFVGIDLTTGEAMIPAQVGVYDNFIVKKQIINSCSIIATNLLLVDEIMRAGLSSLKG</sequence>
<evidence type="ECO:0000256" key="2">
    <source>
        <dbReference type="ARBA" id="ARBA00008020"/>
    </source>
</evidence>
<protein>
    <submittedName>
        <fullName evidence="9">T-complex protein 1 subunit zeta</fullName>
    </submittedName>
</protein>
<dbReference type="WBParaSite" id="TREG1_36770.1">
    <property type="protein sequence ID" value="TREG1_36770.1"/>
    <property type="gene ID" value="TREG1_36770"/>
</dbReference>
<evidence type="ECO:0000256" key="7">
    <source>
        <dbReference type="RuleBase" id="RU004187"/>
    </source>
</evidence>
<keyword evidence="6 7" id="KW-0143">Chaperone</keyword>
<evidence type="ECO:0000313" key="8">
    <source>
        <dbReference type="Proteomes" id="UP000050795"/>
    </source>
</evidence>
<dbReference type="FunFam" id="3.50.7.10:FF:000004">
    <property type="entry name" value="T-complex protein 1 subunit zeta"/>
    <property type="match status" value="1"/>
</dbReference>
<keyword evidence="5 7" id="KW-0067">ATP-binding</keyword>
<dbReference type="NCBIfam" id="TIGR02347">
    <property type="entry name" value="chap_CCT_zeta"/>
    <property type="match status" value="1"/>
</dbReference>
<dbReference type="InterPro" id="IPR002423">
    <property type="entry name" value="Cpn60/GroEL/TCP-1"/>
</dbReference>
<dbReference type="AlphaFoldDB" id="A0AA85JKM9"/>
<reference evidence="8" key="1">
    <citation type="submission" date="2022-06" db="EMBL/GenBank/DDBJ databases">
        <authorList>
            <person name="Berger JAMES D."/>
            <person name="Berger JAMES D."/>
        </authorList>
    </citation>
    <scope>NUCLEOTIDE SEQUENCE [LARGE SCALE GENOMIC DNA]</scope>
</reference>
<evidence type="ECO:0000256" key="1">
    <source>
        <dbReference type="ARBA" id="ARBA00004496"/>
    </source>
</evidence>
<dbReference type="GO" id="GO:0140662">
    <property type="term" value="F:ATP-dependent protein folding chaperone"/>
    <property type="evidence" value="ECO:0007669"/>
    <property type="project" value="InterPro"/>
</dbReference>
<evidence type="ECO:0000256" key="6">
    <source>
        <dbReference type="ARBA" id="ARBA00023186"/>
    </source>
</evidence>
<dbReference type="InterPro" id="IPR017998">
    <property type="entry name" value="Chaperone_TCP-1"/>
</dbReference>
<reference evidence="9" key="2">
    <citation type="submission" date="2023-11" db="UniProtKB">
        <authorList>
            <consortium name="WormBaseParasite"/>
        </authorList>
    </citation>
    <scope>IDENTIFICATION</scope>
</reference>
<comment type="similarity">
    <text evidence="2 7">Belongs to the TCP-1 chaperonin family.</text>
</comment>
<organism evidence="8 9">
    <name type="scientific">Trichobilharzia regenti</name>
    <name type="common">Nasal bird schistosome</name>
    <dbReference type="NCBI Taxonomy" id="157069"/>
    <lineage>
        <taxon>Eukaryota</taxon>
        <taxon>Metazoa</taxon>
        <taxon>Spiralia</taxon>
        <taxon>Lophotrochozoa</taxon>
        <taxon>Platyhelminthes</taxon>
        <taxon>Trematoda</taxon>
        <taxon>Digenea</taxon>
        <taxon>Strigeidida</taxon>
        <taxon>Schistosomatoidea</taxon>
        <taxon>Schistosomatidae</taxon>
        <taxon>Trichobilharzia</taxon>
    </lineage>
</organism>
<dbReference type="InterPro" id="IPR027413">
    <property type="entry name" value="GROEL-like_equatorial_sf"/>
</dbReference>
<dbReference type="InterPro" id="IPR027410">
    <property type="entry name" value="TCP-1-like_intermed_sf"/>
</dbReference>
<dbReference type="SUPFAM" id="SSF52029">
    <property type="entry name" value="GroEL apical domain-like"/>
    <property type="match status" value="1"/>
</dbReference>
<dbReference type="InterPro" id="IPR012722">
    <property type="entry name" value="Chap_CCT_zeta"/>
</dbReference>
<dbReference type="GO" id="GO:0016887">
    <property type="term" value="F:ATP hydrolysis activity"/>
    <property type="evidence" value="ECO:0007669"/>
    <property type="project" value="InterPro"/>
</dbReference>
<evidence type="ECO:0000256" key="5">
    <source>
        <dbReference type="ARBA" id="ARBA00022840"/>
    </source>
</evidence>
<dbReference type="PANTHER" id="PTHR11353">
    <property type="entry name" value="CHAPERONIN"/>
    <property type="match status" value="1"/>
</dbReference>
<dbReference type="Gene3D" id="3.50.7.10">
    <property type="entry name" value="GroEL"/>
    <property type="match status" value="1"/>
</dbReference>
<name>A0AA85JKM9_TRIRE</name>
<keyword evidence="8" id="KW-1185">Reference proteome</keyword>
<keyword evidence="4 7" id="KW-0547">Nucleotide-binding</keyword>
<dbReference type="PROSITE" id="PS00751">
    <property type="entry name" value="TCP1_2"/>
    <property type="match status" value="1"/>
</dbReference>
<dbReference type="GO" id="GO:0005524">
    <property type="term" value="F:ATP binding"/>
    <property type="evidence" value="ECO:0007669"/>
    <property type="project" value="UniProtKB-KW"/>
</dbReference>
<dbReference type="PRINTS" id="PR00304">
    <property type="entry name" value="TCOMPLEXTCP1"/>
</dbReference>
<dbReference type="CDD" id="cd03342">
    <property type="entry name" value="TCP1_zeta"/>
    <property type="match status" value="1"/>
</dbReference>